<dbReference type="PROSITE" id="PS52038">
    <property type="entry name" value="TOPO_IB_2"/>
    <property type="match status" value="1"/>
</dbReference>
<evidence type="ECO:0000259" key="7">
    <source>
        <dbReference type="Pfam" id="PF01028"/>
    </source>
</evidence>
<accession>A0A2T1N562</accession>
<keyword evidence="5" id="KW-0238">DNA-binding</keyword>
<comment type="caution">
    <text evidence="9">The sequence shown here is derived from an EMBL/GenBank/DDBJ whole genome shotgun (WGS) entry which is preliminary data.</text>
</comment>
<dbReference type="PRINTS" id="PR00416">
    <property type="entry name" value="EUTPISMRASEI"/>
</dbReference>
<comment type="similarity">
    <text evidence="2">Belongs to the type IB topoisomerase family.</text>
</comment>
<evidence type="ECO:0000313" key="9">
    <source>
        <dbReference type="EMBL" id="PSG86417.1"/>
    </source>
</evidence>
<dbReference type="Proteomes" id="UP000238426">
    <property type="component" value="Unassembled WGS sequence"/>
</dbReference>
<feature type="domain" description="DNA topoisomerase IB N-terminal" evidence="8">
    <location>
        <begin position="45"/>
        <end position="90"/>
    </location>
</feature>
<dbReference type="InterPro" id="IPR035447">
    <property type="entry name" value="DNA_topo_I_N_sf"/>
</dbReference>
<sequence length="357" mass="42206">MKTFENTIYNQILLEPEKVIEEFDLVYIYPEQLQIRREKKGEKFIYLKLKSIIKTKKVLKRIQTLVIPPAWQKVKISHIENGHLQAVGRDAKNRRQYKYHPKWNEIRNQTKFFKQLYFAYHLPKIRAQVDKDLDQDNWTQTKVLALIIRLLEETHIRVGNDQYAKRNKTYGLTTLRSRHVKTYKDKIKFEFVGKKGKEHSVTLRNKKLTKLIMQCEEIPGWDLFKYYDTDGDKHQINSSMLNDYLKSITGSVFTAKDFRTWSASKIAFETLLHCDATIDEEQKKKNILNSYDQAAKALGNTRAVCKKYYVHPAIIEAYQDDSIKPFFKMSQSVVDDDYLNHNEKALIKLLEAYKPIA</sequence>
<keyword evidence="10" id="KW-1185">Reference proteome</keyword>
<evidence type="ECO:0000256" key="3">
    <source>
        <dbReference type="ARBA" id="ARBA00012891"/>
    </source>
</evidence>
<dbReference type="Pfam" id="PF21338">
    <property type="entry name" value="Top1B_N_bact"/>
    <property type="match status" value="1"/>
</dbReference>
<dbReference type="GO" id="GO:0003677">
    <property type="term" value="F:DNA binding"/>
    <property type="evidence" value="ECO:0007669"/>
    <property type="project" value="UniProtKB-KW"/>
</dbReference>
<dbReference type="Pfam" id="PF01028">
    <property type="entry name" value="Topoisom_I"/>
    <property type="match status" value="1"/>
</dbReference>
<dbReference type="EC" id="5.6.2.1" evidence="3"/>
<dbReference type="SUPFAM" id="SSF56349">
    <property type="entry name" value="DNA breaking-rejoining enzymes"/>
    <property type="match status" value="1"/>
</dbReference>
<dbReference type="RefSeq" id="WP_106464156.1">
    <property type="nucleotide sequence ID" value="NZ_PXOQ01000015.1"/>
</dbReference>
<dbReference type="Gene3D" id="3.90.15.10">
    <property type="entry name" value="Topoisomerase I, Chain A, domain 3"/>
    <property type="match status" value="1"/>
</dbReference>
<dbReference type="AlphaFoldDB" id="A0A2T1N562"/>
<dbReference type="InterPro" id="IPR011010">
    <property type="entry name" value="DNA_brk_join_enz"/>
</dbReference>
<dbReference type="SUPFAM" id="SSF55869">
    <property type="entry name" value="DNA topoisomerase I domain"/>
    <property type="match status" value="1"/>
</dbReference>
<dbReference type="InterPro" id="IPR051062">
    <property type="entry name" value="Topoisomerase_IB"/>
</dbReference>
<dbReference type="GO" id="GO:0007059">
    <property type="term" value="P:chromosome segregation"/>
    <property type="evidence" value="ECO:0007669"/>
    <property type="project" value="TreeGrafter"/>
</dbReference>
<evidence type="ECO:0000256" key="2">
    <source>
        <dbReference type="ARBA" id="ARBA00006645"/>
    </source>
</evidence>
<name>A0A2T1N562_9FLAO</name>
<comment type="catalytic activity">
    <reaction evidence="1">
        <text>ATP-independent breakage of single-stranded DNA, followed by passage and rejoining.</text>
        <dbReference type="EC" id="5.6.2.1"/>
    </reaction>
</comment>
<dbReference type="GO" id="GO:0003917">
    <property type="term" value="F:DNA topoisomerase type I (single strand cut, ATP-independent) activity"/>
    <property type="evidence" value="ECO:0007669"/>
    <property type="project" value="UniProtKB-EC"/>
</dbReference>
<proteinExistence type="inferred from homology"/>
<dbReference type="InterPro" id="IPR049331">
    <property type="entry name" value="Top1B_N_bact"/>
</dbReference>
<dbReference type="PANTHER" id="PTHR10290">
    <property type="entry name" value="DNA TOPOISOMERASE I"/>
    <property type="match status" value="1"/>
</dbReference>
<organism evidence="9 10">
    <name type="scientific">Aurantibacter aestuarii</name>
    <dbReference type="NCBI Taxonomy" id="1266046"/>
    <lineage>
        <taxon>Bacteria</taxon>
        <taxon>Pseudomonadati</taxon>
        <taxon>Bacteroidota</taxon>
        <taxon>Flavobacteriia</taxon>
        <taxon>Flavobacteriales</taxon>
        <taxon>Flavobacteriaceae</taxon>
        <taxon>Aurantibacter</taxon>
    </lineage>
</organism>
<evidence type="ECO:0000256" key="5">
    <source>
        <dbReference type="ARBA" id="ARBA00023125"/>
    </source>
</evidence>
<dbReference type="InterPro" id="IPR014711">
    <property type="entry name" value="TopoI_cat_a-hlx-sub_euk"/>
</dbReference>
<dbReference type="InterPro" id="IPR001631">
    <property type="entry name" value="TopoI"/>
</dbReference>
<dbReference type="GO" id="GO:0006260">
    <property type="term" value="P:DNA replication"/>
    <property type="evidence" value="ECO:0007669"/>
    <property type="project" value="TreeGrafter"/>
</dbReference>
<evidence type="ECO:0000313" key="10">
    <source>
        <dbReference type="Proteomes" id="UP000238426"/>
    </source>
</evidence>
<feature type="domain" description="DNA topoisomerase I catalytic core eukaryotic-type" evidence="7">
    <location>
        <begin position="103"/>
        <end position="321"/>
    </location>
</feature>
<dbReference type="GO" id="GO:0006265">
    <property type="term" value="P:DNA topological change"/>
    <property type="evidence" value="ECO:0007669"/>
    <property type="project" value="InterPro"/>
</dbReference>
<evidence type="ECO:0000259" key="8">
    <source>
        <dbReference type="Pfam" id="PF21338"/>
    </source>
</evidence>
<gene>
    <name evidence="9" type="ORF">C7H52_12060</name>
</gene>
<evidence type="ECO:0000256" key="1">
    <source>
        <dbReference type="ARBA" id="ARBA00000213"/>
    </source>
</evidence>
<reference evidence="9 10" key="1">
    <citation type="submission" date="2018-03" db="EMBL/GenBank/DDBJ databases">
        <title>Mesoflavibacter sp. HG37 and Mesoflavibacter sp. HG96 sp.nov., two marine bacteria isolated from seawater of Western Pacific Ocean.</title>
        <authorList>
            <person name="Cheng H."/>
            <person name="Wu Y.-H."/>
            <person name="Guo L.-L."/>
            <person name="Xu X.-W."/>
        </authorList>
    </citation>
    <scope>NUCLEOTIDE SEQUENCE [LARGE SCALE GENOMIC DNA]</scope>
    <source>
        <strain evidence="9 10">KCTC 32269</strain>
    </source>
</reference>
<dbReference type="Gene3D" id="3.30.66.10">
    <property type="entry name" value="DNA topoisomerase I domain"/>
    <property type="match status" value="1"/>
</dbReference>
<dbReference type="Gene3D" id="1.10.132.120">
    <property type="match status" value="1"/>
</dbReference>
<keyword evidence="4" id="KW-0799">Topoisomerase</keyword>
<protein>
    <recommendedName>
        <fullName evidence="3">DNA topoisomerase</fullName>
        <ecNumber evidence="3">5.6.2.1</ecNumber>
    </recommendedName>
</protein>
<keyword evidence="6 9" id="KW-0413">Isomerase</keyword>
<evidence type="ECO:0000256" key="4">
    <source>
        <dbReference type="ARBA" id="ARBA00023029"/>
    </source>
</evidence>
<dbReference type="PANTHER" id="PTHR10290:SF3">
    <property type="entry name" value="DNA TOPOISOMERASE 1"/>
    <property type="match status" value="1"/>
</dbReference>
<dbReference type="InterPro" id="IPR013500">
    <property type="entry name" value="TopoI_cat_euk"/>
</dbReference>
<dbReference type="EMBL" id="PXOQ01000015">
    <property type="protein sequence ID" value="PSG86417.1"/>
    <property type="molecule type" value="Genomic_DNA"/>
</dbReference>
<evidence type="ECO:0000256" key="6">
    <source>
        <dbReference type="ARBA" id="ARBA00023235"/>
    </source>
</evidence>
<dbReference type="OrthoDB" id="9778962at2"/>